<dbReference type="Pfam" id="PF06130">
    <property type="entry name" value="PTAC"/>
    <property type="match status" value="1"/>
</dbReference>
<evidence type="ECO:0000256" key="1">
    <source>
        <dbReference type="ARBA" id="ARBA00001947"/>
    </source>
</evidence>
<comment type="catalytic activity">
    <reaction evidence="9">
        <text>propanoyl-CoA + phosphate = propanoyl phosphate + CoA</text>
        <dbReference type="Rhea" id="RHEA:28046"/>
        <dbReference type="ChEBI" id="CHEBI:43474"/>
        <dbReference type="ChEBI" id="CHEBI:57287"/>
        <dbReference type="ChEBI" id="CHEBI:57392"/>
        <dbReference type="ChEBI" id="CHEBI:58933"/>
        <dbReference type="EC" id="2.3.1.222"/>
    </reaction>
</comment>
<keyword evidence="6" id="KW-0479">Metal-binding</keyword>
<evidence type="ECO:0000256" key="8">
    <source>
        <dbReference type="ARBA" id="ARBA00023315"/>
    </source>
</evidence>
<evidence type="ECO:0000256" key="9">
    <source>
        <dbReference type="PIRNR" id="PIRNR010130"/>
    </source>
</evidence>
<dbReference type="GO" id="GO:0016747">
    <property type="term" value="F:acyltransferase activity, transferring groups other than amino-acyl groups"/>
    <property type="evidence" value="ECO:0007669"/>
    <property type="project" value="InterPro"/>
</dbReference>
<keyword evidence="7" id="KW-0862">Zinc</keyword>
<evidence type="ECO:0000256" key="2">
    <source>
        <dbReference type="ARBA" id="ARBA00007342"/>
    </source>
</evidence>
<dbReference type="GO" id="GO:0046872">
    <property type="term" value="F:metal ion binding"/>
    <property type="evidence" value="ECO:0007669"/>
    <property type="project" value="UniProtKB-KW"/>
</dbReference>
<dbReference type="InterPro" id="IPR008300">
    <property type="entry name" value="PTAC"/>
</dbReference>
<protein>
    <recommendedName>
        <fullName evidence="4 9">Phosphate propanoyltransferase</fullName>
        <ecNumber evidence="3 9">2.3.1.222</ecNumber>
    </recommendedName>
</protein>
<dbReference type="PANTHER" id="PTHR39453:SF1">
    <property type="entry name" value="PHOSPHATE PROPANOYLTRANSFERASE"/>
    <property type="match status" value="1"/>
</dbReference>
<evidence type="ECO:0000256" key="7">
    <source>
        <dbReference type="ARBA" id="ARBA00022833"/>
    </source>
</evidence>
<dbReference type="AlphaFoldDB" id="A0A1F5T6D5"/>
<proteinExistence type="inferred from homology"/>
<comment type="function">
    <text evidence="9">Involved in 1,2-propanediol (1,2-PD) degradation by catalyzing the conversion of propanoyl-CoA to propanoyl-phosphate.</text>
</comment>
<dbReference type="EMBL" id="MFGM01000086">
    <property type="protein sequence ID" value="OGF34031.1"/>
    <property type="molecule type" value="Genomic_DNA"/>
</dbReference>
<organism evidence="10 11">
    <name type="scientific">Candidatus Falkowbacteria bacterium RIFOXYC2_FULL_48_21</name>
    <dbReference type="NCBI Taxonomy" id="1798005"/>
    <lineage>
        <taxon>Bacteria</taxon>
        <taxon>Candidatus Falkowiibacteriota</taxon>
    </lineage>
</organism>
<dbReference type="PIRSF" id="PIRSF010130">
    <property type="entry name" value="PduL"/>
    <property type="match status" value="1"/>
</dbReference>
<sequence length="189" mass="20822">MPKILIEISARHVHLTQFDLERLFGDGYKLKKEKDLSQPGQFASTDVVALIGPKRRLDNVRVLGPCRSHTQIEISRTDSYFLGVKAPLRLSGKVIRSGAIKLSGPKGEIDLTEGLIVAKRHIHVNPEQASRFGVSNAQDVKVMIEGPRATVFSNVEVRVDEEFEAAIHLDTDEANAAGIEMEGEGEIVK</sequence>
<accession>A0A1F5T6D5</accession>
<evidence type="ECO:0000256" key="6">
    <source>
        <dbReference type="ARBA" id="ARBA00022723"/>
    </source>
</evidence>
<keyword evidence="8 9" id="KW-0012">Acyltransferase</keyword>
<comment type="pathway">
    <text evidence="9">Polyol metabolism; 1,2-propanediol degradation.</text>
</comment>
<comment type="caution">
    <text evidence="10">The sequence shown here is derived from an EMBL/GenBank/DDBJ whole genome shotgun (WGS) entry which is preliminary data.</text>
</comment>
<dbReference type="Proteomes" id="UP000178656">
    <property type="component" value="Unassembled WGS sequence"/>
</dbReference>
<dbReference type="GO" id="GO:0051144">
    <property type="term" value="P:1,2-propanediol catabolic process"/>
    <property type="evidence" value="ECO:0007669"/>
    <property type="project" value="UniProtKB-UniPathway"/>
</dbReference>
<reference evidence="10 11" key="1">
    <citation type="journal article" date="2016" name="Nat. Commun.">
        <title>Thousands of microbial genomes shed light on interconnected biogeochemical processes in an aquifer system.</title>
        <authorList>
            <person name="Anantharaman K."/>
            <person name="Brown C.T."/>
            <person name="Hug L.A."/>
            <person name="Sharon I."/>
            <person name="Castelle C.J."/>
            <person name="Probst A.J."/>
            <person name="Thomas B.C."/>
            <person name="Singh A."/>
            <person name="Wilkins M.J."/>
            <person name="Karaoz U."/>
            <person name="Brodie E.L."/>
            <person name="Williams K.H."/>
            <person name="Hubbard S.S."/>
            <person name="Banfield J.F."/>
        </authorList>
    </citation>
    <scope>NUCLEOTIDE SEQUENCE [LARGE SCALE GENOMIC DNA]</scope>
</reference>
<evidence type="ECO:0000256" key="5">
    <source>
        <dbReference type="ARBA" id="ARBA00022679"/>
    </source>
</evidence>
<name>A0A1F5T6D5_9BACT</name>
<gene>
    <name evidence="10" type="ORF">A2482_04875</name>
</gene>
<evidence type="ECO:0000313" key="11">
    <source>
        <dbReference type="Proteomes" id="UP000178656"/>
    </source>
</evidence>
<dbReference type="NCBIfam" id="NF011652">
    <property type="entry name" value="PRK15070.1"/>
    <property type="match status" value="1"/>
</dbReference>
<evidence type="ECO:0000313" key="10">
    <source>
        <dbReference type="EMBL" id="OGF34031.1"/>
    </source>
</evidence>
<keyword evidence="5 9" id="KW-0808">Transferase</keyword>
<comment type="similarity">
    <text evidence="2 9">Belongs to the PduL family.</text>
</comment>
<dbReference type="EC" id="2.3.1.222" evidence="3 9"/>
<comment type="cofactor">
    <cofactor evidence="1">
        <name>Zn(2+)</name>
        <dbReference type="ChEBI" id="CHEBI:29105"/>
    </cofactor>
</comment>
<evidence type="ECO:0000256" key="4">
    <source>
        <dbReference type="ARBA" id="ARBA00020837"/>
    </source>
</evidence>
<dbReference type="PANTHER" id="PTHR39453">
    <property type="entry name" value="PHOSPHATE PROPANOYLTRANSFERASE"/>
    <property type="match status" value="1"/>
</dbReference>
<dbReference type="UniPathway" id="UPA00621"/>
<evidence type="ECO:0000256" key="3">
    <source>
        <dbReference type="ARBA" id="ARBA00012206"/>
    </source>
</evidence>